<accession>A0A1R3I5H8</accession>
<dbReference type="OMA" id="SCDTAPD"/>
<keyword evidence="3" id="KW-1185">Reference proteome</keyword>
<organism evidence="2 3">
    <name type="scientific">Corchorus capsularis</name>
    <name type="common">Jute</name>
    <dbReference type="NCBI Taxonomy" id="210143"/>
    <lineage>
        <taxon>Eukaryota</taxon>
        <taxon>Viridiplantae</taxon>
        <taxon>Streptophyta</taxon>
        <taxon>Embryophyta</taxon>
        <taxon>Tracheophyta</taxon>
        <taxon>Spermatophyta</taxon>
        <taxon>Magnoliopsida</taxon>
        <taxon>eudicotyledons</taxon>
        <taxon>Gunneridae</taxon>
        <taxon>Pentapetalae</taxon>
        <taxon>rosids</taxon>
        <taxon>malvids</taxon>
        <taxon>Malvales</taxon>
        <taxon>Malvaceae</taxon>
        <taxon>Grewioideae</taxon>
        <taxon>Apeibeae</taxon>
        <taxon>Corchorus</taxon>
    </lineage>
</organism>
<comment type="caution">
    <text evidence="2">The sequence shown here is derived from an EMBL/GenBank/DDBJ whole genome shotgun (WGS) entry which is preliminary data.</text>
</comment>
<proteinExistence type="predicted"/>
<sequence>MEYLAMKKKNNNKVVDVSSFFLFEAIGDSEAGCNFDPAIAVSDEDGDDDDDDDAESCSCDTSDYYNLRAPVRNQVNGLEEIRADVDDQEEYEEDGEVVDQKMEVHHLFEKCRNNQRVNGVVAKNQQKSVVSVDSSKPMNEMEKSRLFWESCLAS</sequence>
<protein>
    <submittedName>
        <fullName evidence="2">Uncharacterized protein</fullName>
    </submittedName>
</protein>
<name>A0A1R3I5H8_COCAP</name>
<evidence type="ECO:0000313" key="3">
    <source>
        <dbReference type="Proteomes" id="UP000188268"/>
    </source>
</evidence>
<dbReference type="Gramene" id="OMO77823">
    <property type="protein sequence ID" value="OMO77823"/>
    <property type="gene ID" value="CCACVL1_14784"/>
</dbReference>
<reference evidence="2 3" key="1">
    <citation type="submission" date="2013-09" db="EMBL/GenBank/DDBJ databases">
        <title>Corchorus capsularis genome sequencing.</title>
        <authorList>
            <person name="Alam M."/>
            <person name="Haque M.S."/>
            <person name="Islam M.S."/>
            <person name="Emdad E.M."/>
            <person name="Islam M.M."/>
            <person name="Ahmed B."/>
            <person name="Halim A."/>
            <person name="Hossen Q.M.M."/>
            <person name="Hossain M.Z."/>
            <person name="Ahmed R."/>
            <person name="Khan M.M."/>
            <person name="Islam R."/>
            <person name="Rashid M.M."/>
            <person name="Khan S.A."/>
            <person name="Rahman M.S."/>
            <person name="Alam M."/>
        </authorList>
    </citation>
    <scope>NUCLEOTIDE SEQUENCE [LARGE SCALE GENOMIC DNA]</scope>
    <source>
        <strain evidence="3">cv. CVL-1</strain>
        <tissue evidence="2">Whole seedling</tissue>
    </source>
</reference>
<feature type="compositionally biased region" description="Acidic residues" evidence="1">
    <location>
        <begin position="42"/>
        <end position="55"/>
    </location>
</feature>
<dbReference type="EMBL" id="AWWV01010688">
    <property type="protein sequence ID" value="OMO77823.1"/>
    <property type="molecule type" value="Genomic_DNA"/>
</dbReference>
<evidence type="ECO:0000256" key="1">
    <source>
        <dbReference type="SAM" id="MobiDB-lite"/>
    </source>
</evidence>
<dbReference type="Proteomes" id="UP000188268">
    <property type="component" value="Unassembled WGS sequence"/>
</dbReference>
<gene>
    <name evidence="2" type="ORF">CCACVL1_14784</name>
</gene>
<evidence type="ECO:0000313" key="2">
    <source>
        <dbReference type="EMBL" id="OMO77823.1"/>
    </source>
</evidence>
<feature type="region of interest" description="Disordered" evidence="1">
    <location>
        <begin position="37"/>
        <end position="57"/>
    </location>
</feature>
<dbReference type="OrthoDB" id="1077311at2759"/>
<dbReference type="PANTHER" id="PTHR35726">
    <property type="entry name" value="GLUTAMIC ACID-RICH PROTEIN-LIKE"/>
    <property type="match status" value="1"/>
</dbReference>
<dbReference type="AlphaFoldDB" id="A0A1R3I5H8"/>
<dbReference type="PANTHER" id="PTHR35726:SF4">
    <property type="entry name" value="GLUTAMIC ACID-RICH PROTEIN-LIKE"/>
    <property type="match status" value="1"/>
</dbReference>